<evidence type="ECO:0000313" key="1">
    <source>
        <dbReference type="EMBL" id="KAJ7324393.1"/>
    </source>
</evidence>
<dbReference type="EMBL" id="JAPFRF010000008">
    <property type="protein sequence ID" value="KAJ7324393.1"/>
    <property type="molecule type" value="Genomic_DNA"/>
</dbReference>
<accession>A0A9Q0XQX4</accession>
<comment type="caution">
    <text evidence="1">The sequence shown here is derived from an EMBL/GenBank/DDBJ whole genome shotgun (WGS) entry which is preliminary data.</text>
</comment>
<evidence type="ECO:0000313" key="2">
    <source>
        <dbReference type="Proteomes" id="UP001142489"/>
    </source>
</evidence>
<dbReference type="AlphaFoldDB" id="A0A9Q0XQX4"/>
<organism evidence="1 2">
    <name type="scientific">Phrynocephalus forsythii</name>
    <dbReference type="NCBI Taxonomy" id="171643"/>
    <lineage>
        <taxon>Eukaryota</taxon>
        <taxon>Metazoa</taxon>
        <taxon>Chordata</taxon>
        <taxon>Craniata</taxon>
        <taxon>Vertebrata</taxon>
        <taxon>Euteleostomi</taxon>
        <taxon>Lepidosauria</taxon>
        <taxon>Squamata</taxon>
        <taxon>Bifurcata</taxon>
        <taxon>Unidentata</taxon>
        <taxon>Episquamata</taxon>
        <taxon>Toxicofera</taxon>
        <taxon>Iguania</taxon>
        <taxon>Acrodonta</taxon>
        <taxon>Agamidae</taxon>
        <taxon>Agaminae</taxon>
        <taxon>Phrynocephalus</taxon>
    </lineage>
</organism>
<gene>
    <name evidence="1" type="ORF">JRQ81_017413</name>
</gene>
<name>A0A9Q0XQX4_9SAUR</name>
<sequence>MSTLTSRDPWKSLMAWMFPIKVKNTLSISVRNAKCWATTAAVCNKHTPGLPVAATSGESLTAHHRQKQGEGKMADKNPIHTQTHAPILPTNKLIICLTFNRM</sequence>
<proteinExistence type="predicted"/>
<reference evidence="1" key="1">
    <citation type="journal article" date="2023" name="DNA Res.">
        <title>Chromosome-level genome assembly of Phrynocephalus forsythii using third-generation DNA sequencing and Hi-C analysis.</title>
        <authorList>
            <person name="Qi Y."/>
            <person name="Zhao W."/>
            <person name="Zhao Y."/>
            <person name="Niu C."/>
            <person name="Cao S."/>
            <person name="Zhang Y."/>
        </authorList>
    </citation>
    <scope>NUCLEOTIDE SEQUENCE</scope>
    <source>
        <tissue evidence="1">Muscle</tissue>
    </source>
</reference>
<keyword evidence="2" id="KW-1185">Reference proteome</keyword>
<dbReference type="Proteomes" id="UP001142489">
    <property type="component" value="Unassembled WGS sequence"/>
</dbReference>
<protein>
    <submittedName>
        <fullName evidence="1">Uncharacterized protein</fullName>
    </submittedName>
</protein>